<protein>
    <submittedName>
        <fullName evidence="2">Lantibiotic protection ABC transporter permease subunit, MutG family</fullName>
    </submittedName>
</protein>
<gene>
    <name evidence="2" type="ORF">HMPREF0083_02348</name>
</gene>
<dbReference type="Pfam" id="PF12730">
    <property type="entry name" value="ABC2_membrane_4"/>
    <property type="match status" value="1"/>
</dbReference>
<feature type="transmembrane region" description="Helical" evidence="1">
    <location>
        <begin position="224"/>
        <end position="246"/>
    </location>
</feature>
<name>U1YBM0_ANEAE</name>
<dbReference type="EMBL" id="AWSJ01000147">
    <property type="protein sequence ID" value="ERI09507.1"/>
    <property type="molecule type" value="Genomic_DNA"/>
</dbReference>
<dbReference type="CDD" id="cd21807">
    <property type="entry name" value="ABC-2_lan_permease_MutE_EpiE-like"/>
    <property type="match status" value="1"/>
</dbReference>
<dbReference type="AlphaFoldDB" id="U1YBM0"/>
<feature type="transmembrane region" description="Helical" evidence="1">
    <location>
        <begin position="97"/>
        <end position="122"/>
    </location>
</feature>
<feature type="transmembrane region" description="Helical" evidence="1">
    <location>
        <begin position="16"/>
        <end position="35"/>
    </location>
</feature>
<evidence type="ECO:0000256" key="1">
    <source>
        <dbReference type="SAM" id="Phobius"/>
    </source>
</evidence>
<evidence type="ECO:0000313" key="2">
    <source>
        <dbReference type="EMBL" id="ERI09507.1"/>
    </source>
</evidence>
<sequence>MRREIGSEWIKYKRSAVPWIIALVPLGICGIIMMYGRGGRGASWTLTQLFDKVGAIWYGALLCFFWGLLPALAAQLEAGSGRWSLLRCRGVRPGRLYISKLLVIVMHTAISTLLLIMLLIISAKLLGVTDSPHLWAGTLAAIAAGWLASLPLLAISLWLAEAFGWPIATGFGFTGIIIAAVIGVTSLGNEIWMLLPWTWPVRFSYTVYQLVIDPANSEFSYASVGLRFAAVLLIFAAISALSSYWFGKREVR</sequence>
<evidence type="ECO:0000313" key="3">
    <source>
        <dbReference type="Proteomes" id="UP000016511"/>
    </source>
</evidence>
<accession>U1YBM0</accession>
<dbReference type="Proteomes" id="UP000016511">
    <property type="component" value="Unassembled WGS sequence"/>
</dbReference>
<dbReference type="STRING" id="649747.HMPREF0083_02348"/>
<dbReference type="eggNOG" id="COG4200">
    <property type="taxonomic scope" value="Bacteria"/>
</dbReference>
<proteinExistence type="predicted"/>
<keyword evidence="3" id="KW-1185">Reference proteome</keyword>
<keyword evidence="1" id="KW-1133">Transmembrane helix</keyword>
<feature type="transmembrane region" description="Helical" evidence="1">
    <location>
        <begin position="171"/>
        <end position="195"/>
    </location>
</feature>
<comment type="caution">
    <text evidence="2">The sequence shown here is derived from an EMBL/GenBank/DDBJ whole genome shotgun (WGS) entry which is preliminary data.</text>
</comment>
<keyword evidence="1" id="KW-0812">Transmembrane</keyword>
<dbReference type="PATRIC" id="fig|649747.3.peg.2134"/>
<feature type="transmembrane region" description="Helical" evidence="1">
    <location>
        <begin position="134"/>
        <end position="159"/>
    </location>
</feature>
<dbReference type="InterPro" id="IPR021205">
    <property type="entry name" value="Lanti_perm_SpaE/MutE/EpiE-like"/>
</dbReference>
<dbReference type="GeneID" id="92838815"/>
<feature type="transmembrane region" description="Helical" evidence="1">
    <location>
        <begin position="55"/>
        <end position="76"/>
    </location>
</feature>
<reference evidence="2 3" key="1">
    <citation type="submission" date="2013-08" db="EMBL/GenBank/DDBJ databases">
        <authorList>
            <person name="Weinstock G."/>
            <person name="Sodergren E."/>
            <person name="Wylie T."/>
            <person name="Fulton L."/>
            <person name="Fulton R."/>
            <person name="Fronick C."/>
            <person name="O'Laughlin M."/>
            <person name="Godfrey J."/>
            <person name="Miner T."/>
            <person name="Herter B."/>
            <person name="Appelbaum E."/>
            <person name="Cordes M."/>
            <person name="Lek S."/>
            <person name="Wollam A."/>
            <person name="Pepin K.H."/>
            <person name="Palsikar V.B."/>
            <person name="Mitreva M."/>
            <person name="Wilson R.K."/>
        </authorList>
    </citation>
    <scope>NUCLEOTIDE SEQUENCE [LARGE SCALE GENOMIC DNA]</scope>
    <source>
        <strain evidence="2 3">ATCC 12856</strain>
    </source>
</reference>
<dbReference type="HOGENOM" id="CLU_077103_0_1_9"/>
<dbReference type="RefSeq" id="WP_021621051.1">
    <property type="nucleotide sequence ID" value="NZ_KE952759.1"/>
</dbReference>
<keyword evidence="1" id="KW-0472">Membrane</keyword>
<organism evidence="2 3">
    <name type="scientific">Aneurinibacillus aneurinilyticus ATCC 12856</name>
    <dbReference type="NCBI Taxonomy" id="649747"/>
    <lineage>
        <taxon>Bacteria</taxon>
        <taxon>Bacillati</taxon>
        <taxon>Bacillota</taxon>
        <taxon>Bacilli</taxon>
        <taxon>Bacillales</taxon>
        <taxon>Paenibacillaceae</taxon>
        <taxon>Aneurinibacillus group</taxon>
        <taxon>Aneurinibacillus</taxon>
    </lineage>
</organism>